<evidence type="ECO:0000256" key="2">
    <source>
        <dbReference type="ARBA" id="ARBA00023002"/>
    </source>
</evidence>
<gene>
    <name evidence="3" type="ORF">ABID16_003147</name>
</gene>
<dbReference type="PANTHER" id="PTHR24321:SF8">
    <property type="entry name" value="ESTRADIOL 17-BETA-DEHYDROGENASE 8-RELATED"/>
    <property type="match status" value="1"/>
</dbReference>
<dbReference type="Proteomes" id="UP001549047">
    <property type="component" value="Unassembled WGS sequence"/>
</dbReference>
<dbReference type="CDD" id="cd05233">
    <property type="entry name" value="SDR_c"/>
    <property type="match status" value="1"/>
</dbReference>
<dbReference type="RefSeq" id="WP_354557297.1">
    <property type="nucleotide sequence ID" value="NZ_JBEPMB010000005.1"/>
</dbReference>
<evidence type="ECO:0000256" key="1">
    <source>
        <dbReference type="ARBA" id="ARBA00006484"/>
    </source>
</evidence>
<dbReference type="PRINTS" id="PR00081">
    <property type="entry name" value="GDHRDH"/>
</dbReference>
<comment type="similarity">
    <text evidence="1">Belongs to the short-chain dehydrogenases/reductases (SDR) family.</text>
</comment>
<dbReference type="Pfam" id="PF13561">
    <property type="entry name" value="adh_short_C2"/>
    <property type="match status" value="1"/>
</dbReference>
<dbReference type="NCBIfam" id="NF004203">
    <property type="entry name" value="PRK05653.2-4"/>
    <property type="match status" value="1"/>
</dbReference>
<reference evidence="3 4" key="1">
    <citation type="submission" date="2024-06" db="EMBL/GenBank/DDBJ databases">
        <title>Genomic Encyclopedia of Type Strains, Phase IV (KMG-IV): sequencing the most valuable type-strain genomes for metagenomic binning, comparative biology and taxonomic classification.</title>
        <authorList>
            <person name="Goeker M."/>
        </authorList>
    </citation>
    <scope>NUCLEOTIDE SEQUENCE [LARGE SCALE GENOMIC DNA]</scope>
    <source>
        <strain evidence="3 4">DSM 29780</strain>
    </source>
</reference>
<protein>
    <submittedName>
        <fullName evidence="3">NAD(P)-dependent dehydrogenase (Short-subunit alcohol dehydrogenase family)</fullName>
    </submittedName>
</protein>
<name>A0ABV2J215_9HYPH</name>
<dbReference type="EMBL" id="JBEPMB010000005">
    <property type="protein sequence ID" value="MET3614804.1"/>
    <property type="molecule type" value="Genomic_DNA"/>
</dbReference>
<evidence type="ECO:0000313" key="3">
    <source>
        <dbReference type="EMBL" id="MET3614804.1"/>
    </source>
</evidence>
<keyword evidence="4" id="KW-1185">Reference proteome</keyword>
<dbReference type="PANTHER" id="PTHR24321">
    <property type="entry name" value="DEHYDROGENASES, SHORT CHAIN"/>
    <property type="match status" value="1"/>
</dbReference>
<dbReference type="Gene3D" id="3.40.50.720">
    <property type="entry name" value="NAD(P)-binding Rossmann-like Domain"/>
    <property type="match status" value="1"/>
</dbReference>
<organism evidence="3 4">
    <name type="scientific">Rhizobium aquaticum</name>
    <dbReference type="NCBI Taxonomy" id="1549636"/>
    <lineage>
        <taxon>Bacteria</taxon>
        <taxon>Pseudomonadati</taxon>
        <taxon>Pseudomonadota</taxon>
        <taxon>Alphaproteobacteria</taxon>
        <taxon>Hyphomicrobiales</taxon>
        <taxon>Rhizobiaceae</taxon>
        <taxon>Rhizobium/Agrobacterium group</taxon>
        <taxon>Rhizobium</taxon>
    </lineage>
</organism>
<dbReference type="SUPFAM" id="SSF51735">
    <property type="entry name" value="NAD(P)-binding Rossmann-fold domains"/>
    <property type="match status" value="1"/>
</dbReference>
<accession>A0ABV2J215</accession>
<sequence>MTDYRPSRRILVTGAGSGIGRATAMAFARQGDTIGLLGHAEVELRKVAEEVEQLGGAAEVLVADVSNAEAMSTAIKAFAERDGLHVAVVNAGINGVWAPIAELQPEEWDKTIAVNLRGSYLTIHHAVPYLKKSGKSAIVVVSSINGTRTFTSAGASAYSATEAAQVAMVQQLAVELAGDHIRINAVCPGAIETAIENNTVRRDTESVEVPVEFPEGDIPLTGGKSGKASDVASVITFLASDAARHVTGSLIYVDGAQSPLR</sequence>
<proteinExistence type="inferred from homology"/>
<keyword evidence="2" id="KW-0560">Oxidoreductase</keyword>
<comment type="caution">
    <text evidence="3">The sequence shown here is derived from an EMBL/GenBank/DDBJ whole genome shotgun (WGS) entry which is preliminary data.</text>
</comment>
<evidence type="ECO:0000313" key="4">
    <source>
        <dbReference type="Proteomes" id="UP001549047"/>
    </source>
</evidence>
<dbReference type="InterPro" id="IPR002347">
    <property type="entry name" value="SDR_fam"/>
</dbReference>
<dbReference type="InterPro" id="IPR036291">
    <property type="entry name" value="NAD(P)-bd_dom_sf"/>
</dbReference>